<proteinExistence type="predicted"/>
<gene>
    <name evidence="3" type="ORF">F5984_18910</name>
</gene>
<dbReference type="Proteomes" id="UP000488299">
    <property type="component" value="Unassembled WGS sequence"/>
</dbReference>
<sequence length="253" mass="27510">MNTNPDERLDQRIRQVLDQLPDAPPPGSTFDAGRLWEQLRPELAAAPVVQPKRPAPVWWAVAAACMGLLLAGVWLYNAQTNQPTRVEAVHLPAPKPPDGPRPQVAQTPESNKPETVAQYRRQPERTQPGNNRIATRPVSEVGKAETPVSQSVEVPVFPASTPGGHVAQLTVPPSLTPLVAQRTSASAAVPAKRRFRVVHENELLTEEETYRIRNAGGGRADRFVRLGSGNGISAASDEGPTMLQLPLQRKQPQ</sequence>
<keyword evidence="2" id="KW-1133">Transmembrane helix</keyword>
<evidence type="ECO:0000256" key="2">
    <source>
        <dbReference type="SAM" id="Phobius"/>
    </source>
</evidence>
<evidence type="ECO:0000313" key="4">
    <source>
        <dbReference type="Proteomes" id="UP000488299"/>
    </source>
</evidence>
<accession>A0A7J5TVX5</accession>
<keyword evidence="2" id="KW-0472">Membrane</keyword>
<feature type="region of interest" description="Disordered" evidence="1">
    <location>
        <begin position="228"/>
        <end position="253"/>
    </location>
</feature>
<name>A0A7J5TVX5_9BACT</name>
<evidence type="ECO:0000313" key="3">
    <source>
        <dbReference type="EMBL" id="KAB7728443.1"/>
    </source>
</evidence>
<feature type="region of interest" description="Disordered" evidence="1">
    <location>
        <begin position="89"/>
        <end position="147"/>
    </location>
</feature>
<reference evidence="3 4" key="1">
    <citation type="submission" date="2019-10" db="EMBL/GenBank/DDBJ databases">
        <title>Rudanella paleaurantiibacter sp. nov., isolated from sludge.</title>
        <authorList>
            <person name="Xu S.Q."/>
        </authorList>
    </citation>
    <scope>NUCLEOTIDE SEQUENCE [LARGE SCALE GENOMIC DNA]</scope>
    <source>
        <strain evidence="3 4">HX-22-17</strain>
    </source>
</reference>
<keyword evidence="2" id="KW-0812">Transmembrane</keyword>
<organism evidence="3 4">
    <name type="scientific">Rudanella paleaurantiibacter</name>
    <dbReference type="NCBI Taxonomy" id="2614655"/>
    <lineage>
        <taxon>Bacteria</taxon>
        <taxon>Pseudomonadati</taxon>
        <taxon>Bacteroidota</taxon>
        <taxon>Cytophagia</taxon>
        <taxon>Cytophagales</taxon>
        <taxon>Cytophagaceae</taxon>
        <taxon>Rudanella</taxon>
    </lineage>
</organism>
<feature type="transmembrane region" description="Helical" evidence="2">
    <location>
        <begin position="57"/>
        <end position="76"/>
    </location>
</feature>
<dbReference type="EMBL" id="WELI01000008">
    <property type="protein sequence ID" value="KAB7728443.1"/>
    <property type="molecule type" value="Genomic_DNA"/>
</dbReference>
<dbReference type="AlphaFoldDB" id="A0A7J5TVX5"/>
<protein>
    <submittedName>
        <fullName evidence="3">Uncharacterized protein</fullName>
    </submittedName>
</protein>
<dbReference type="RefSeq" id="WP_152125791.1">
    <property type="nucleotide sequence ID" value="NZ_WELI01000008.1"/>
</dbReference>
<keyword evidence="4" id="KW-1185">Reference proteome</keyword>
<comment type="caution">
    <text evidence="3">The sequence shown here is derived from an EMBL/GenBank/DDBJ whole genome shotgun (WGS) entry which is preliminary data.</text>
</comment>
<evidence type="ECO:0000256" key="1">
    <source>
        <dbReference type="SAM" id="MobiDB-lite"/>
    </source>
</evidence>